<accession>F8B6I9</accession>
<sequence length="35" mass="3893">MTDYVVLLVVVLVLAVCILGLLYLVLSGSEEQDRR</sequence>
<evidence type="ECO:0000313" key="2">
    <source>
        <dbReference type="EMBL" id="AEH09290.1"/>
    </source>
</evidence>
<dbReference type="HOGENOM" id="CLU_3365124_0_0_11"/>
<name>F8B6I9_9ACTN</name>
<evidence type="ECO:0000313" key="3">
    <source>
        <dbReference type="Proteomes" id="UP000001549"/>
    </source>
</evidence>
<dbReference type="KEGG" id="fsy:FsymDg_1847"/>
<feature type="transmembrane region" description="Helical" evidence="1">
    <location>
        <begin position="6"/>
        <end position="26"/>
    </location>
</feature>
<evidence type="ECO:0000256" key="1">
    <source>
        <dbReference type="SAM" id="Phobius"/>
    </source>
</evidence>
<keyword evidence="3" id="KW-1185">Reference proteome</keyword>
<protein>
    <submittedName>
        <fullName evidence="2">Uncharacterized protein</fullName>
    </submittedName>
</protein>
<keyword evidence="1" id="KW-0472">Membrane</keyword>
<dbReference type="AlphaFoldDB" id="F8B6I9"/>
<dbReference type="Proteomes" id="UP000001549">
    <property type="component" value="Chromosome"/>
</dbReference>
<gene>
    <name evidence="2" type="ordered locus">FsymDg_1847</name>
</gene>
<organism evidence="2 3">
    <name type="scientific">Candidatus Protofrankia datiscae</name>
    <dbReference type="NCBI Taxonomy" id="2716812"/>
    <lineage>
        <taxon>Bacteria</taxon>
        <taxon>Bacillati</taxon>
        <taxon>Actinomycetota</taxon>
        <taxon>Actinomycetes</taxon>
        <taxon>Frankiales</taxon>
        <taxon>Frankiaceae</taxon>
        <taxon>Protofrankia</taxon>
    </lineage>
</organism>
<proteinExistence type="predicted"/>
<keyword evidence="1" id="KW-1133">Transmembrane helix</keyword>
<keyword evidence="1" id="KW-0812">Transmembrane</keyword>
<dbReference type="EMBL" id="CP002801">
    <property type="protein sequence ID" value="AEH09290.1"/>
    <property type="molecule type" value="Genomic_DNA"/>
</dbReference>
<reference evidence="2 3" key="1">
    <citation type="submission" date="2011-05" db="EMBL/GenBank/DDBJ databases">
        <title>Complete sequence of chromosome of Frankia symbiont of Datisca glomerata.</title>
        <authorList>
            <consortium name="US DOE Joint Genome Institute"/>
            <person name="Lucas S."/>
            <person name="Han J."/>
            <person name="Lapidus A."/>
            <person name="Cheng J.-F."/>
            <person name="Goodwin L."/>
            <person name="Pitluck S."/>
            <person name="Peters L."/>
            <person name="Mikhailova N."/>
            <person name="Chertkov O."/>
            <person name="Teshima H."/>
            <person name="Han C."/>
            <person name="Tapia R."/>
            <person name="Land M."/>
            <person name="Hauser L."/>
            <person name="Kyrpides N."/>
            <person name="Ivanova N."/>
            <person name="Pagani I."/>
            <person name="Berry A."/>
            <person name="Pawlowski K."/>
            <person name="Persson T."/>
            <person name="Vanden Heuvel B."/>
            <person name="Benson D."/>
            <person name="Woyke T."/>
        </authorList>
    </citation>
    <scope>NUCLEOTIDE SEQUENCE [LARGE SCALE GENOMIC DNA]</scope>
    <source>
        <strain evidence="3">4085684</strain>
    </source>
</reference>